<evidence type="ECO:0000256" key="6">
    <source>
        <dbReference type="ARBA" id="ARBA00022729"/>
    </source>
</evidence>
<dbReference type="InterPro" id="IPR005644">
    <property type="entry name" value="NolW-like"/>
</dbReference>
<protein>
    <submittedName>
        <fullName evidence="15">Type II secretion system protein D</fullName>
    </submittedName>
</protein>
<keyword evidence="7" id="KW-0653">Protein transport</keyword>
<evidence type="ECO:0000256" key="7">
    <source>
        <dbReference type="ARBA" id="ARBA00022927"/>
    </source>
</evidence>
<dbReference type="PRINTS" id="PR00811">
    <property type="entry name" value="BCTERIALGSPD"/>
</dbReference>
<feature type="region of interest" description="Disordered" evidence="11">
    <location>
        <begin position="695"/>
        <end position="730"/>
    </location>
</feature>
<evidence type="ECO:0000256" key="1">
    <source>
        <dbReference type="ARBA" id="ARBA00004442"/>
    </source>
</evidence>
<evidence type="ECO:0000256" key="5">
    <source>
        <dbReference type="ARBA" id="ARBA00022692"/>
    </source>
</evidence>
<dbReference type="InterPro" id="IPR050810">
    <property type="entry name" value="Bact_Secretion_Sys_Channel"/>
</dbReference>
<dbReference type="PANTHER" id="PTHR30332:SF24">
    <property type="entry name" value="SECRETIN GSPD-RELATED"/>
    <property type="match status" value="1"/>
</dbReference>
<gene>
    <name evidence="15" type="ORF">Ga0061064_1510</name>
</gene>
<keyword evidence="3 10" id="KW-0813">Transport</keyword>
<evidence type="ECO:0000256" key="9">
    <source>
        <dbReference type="ARBA" id="ARBA00023237"/>
    </source>
</evidence>
<dbReference type="EMBL" id="CYHB01000004">
    <property type="protein sequence ID" value="CUA86524.1"/>
    <property type="molecule type" value="Genomic_DNA"/>
</dbReference>
<dbReference type="Pfam" id="PF03958">
    <property type="entry name" value="Secretin_N"/>
    <property type="match status" value="3"/>
</dbReference>
<dbReference type="OrthoDB" id="9775455at2"/>
<evidence type="ECO:0000259" key="13">
    <source>
        <dbReference type="Pfam" id="PF03958"/>
    </source>
</evidence>
<comment type="subcellular location">
    <subcellularLocation>
        <location evidence="1 10">Cell outer membrane</location>
    </subcellularLocation>
</comment>
<evidence type="ECO:0000256" key="3">
    <source>
        <dbReference type="ARBA" id="ARBA00022448"/>
    </source>
</evidence>
<dbReference type="NCBIfam" id="TIGR02517">
    <property type="entry name" value="type_II_gspD"/>
    <property type="match status" value="1"/>
</dbReference>
<evidence type="ECO:0000313" key="15">
    <source>
        <dbReference type="EMBL" id="CUA86524.1"/>
    </source>
</evidence>
<dbReference type="PANTHER" id="PTHR30332">
    <property type="entry name" value="PROBABLE GENERAL SECRETION PATHWAY PROTEIN D"/>
    <property type="match status" value="1"/>
</dbReference>
<feature type="domain" description="NolW-like" evidence="13">
    <location>
        <begin position="212"/>
        <end position="279"/>
    </location>
</feature>
<evidence type="ECO:0000259" key="14">
    <source>
        <dbReference type="Pfam" id="PF21305"/>
    </source>
</evidence>
<dbReference type="RefSeq" id="WP_082432508.1">
    <property type="nucleotide sequence ID" value="NZ_CYHB01000004.1"/>
</dbReference>
<dbReference type="InterPro" id="IPR004845">
    <property type="entry name" value="T2SS_GspD_CS"/>
</dbReference>
<feature type="domain" description="GspD-like N0" evidence="14">
    <location>
        <begin position="52"/>
        <end position="121"/>
    </location>
</feature>
<keyword evidence="8" id="KW-0472">Membrane</keyword>
<comment type="similarity">
    <text evidence="2">Belongs to the bacterial secretin family. GSP D subfamily.</text>
</comment>
<keyword evidence="6" id="KW-0732">Signal</keyword>
<dbReference type="GO" id="GO:0015628">
    <property type="term" value="P:protein secretion by the type II secretion system"/>
    <property type="evidence" value="ECO:0007669"/>
    <property type="project" value="InterPro"/>
</dbReference>
<accession>A0A0K6H6Q4</accession>
<feature type="domain" description="NolW-like" evidence="13">
    <location>
        <begin position="286"/>
        <end position="372"/>
    </location>
</feature>
<dbReference type="GO" id="GO:0015627">
    <property type="term" value="C:type II protein secretion system complex"/>
    <property type="evidence" value="ECO:0007669"/>
    <property type="project" value="InterPro"/>
</dbReference>
<dbReference type="InterPro" id="IPR001775">
    <property type="entry name" value="GspD/PilQ"/>
</dbReference>
<evidence type="ECO:0000256" key="2">
    <source>
        <dbReference type="ARBA" id="ARBA00006980"/>
    </source>
</evidence>
<sequence>MRKTTLAIALTLGASLAGTLSDVSAQQSRQGLNSKAASAQASNEQAVEYAASFKNTDITEFIQVVGRNLGRTMIIDPDVRGRIDVRSYDVMTESQYWQFFLNVLDVYGFATVEMESGVIKVMRDKDARNGAIPVVDDNSLGGDTLVTRVVPVSNVSVRELAPLLRLLNDQSGGGNVVSYDPSNVIMITGRSETVQRLVEIIERVDRAGNQDVDVIKLEYASAAEVVRIALSLFEKANDGTPALLIPKIVADERTNSVVVSGEPRARERVVRLVNQLDQDLKTEGNTRVYYLKYAKAAELVDVLQGVSQSLQAEKEAGAASAAGAPGRRSTASGAAISISAHDSSNSLVITAQPDLLTSLEGVIRQLDIRRAQVHVEAIIVEIMEGDGVDFGLQWISEDGGMVQYNNGRQAPIGQVAAGAYLAREQPGRETTTIVDGNVVTTTEPDKPGDVSLLAQVLQNVNGMMIGVVKNDWGAILQAVTTNTNSNILATPSIMTLDNEEAQFLVGQSVPTITGSTTGSNNDNPFQTVQREDVGIKLKVTPQINEGDGVQLVIEQEVSSISGATSVDITINKRELKTVVMADDGETIVLGGLIDEDVQESVSKVPLLGDIPFLGHLFKSTSTSRQKRNLMVFLRPRIVRDGATAGQISSRKYNYIRAEQLKQQEDGISLMPFTDQPVVPEWDGPLTLPPSFEEYLREEGAAPGSEGGADPGLDPRSTSRAGRGNHGGGND</sequence>
<evidence type="ECO:0000256" key="4">
    <source>
        <dbReference type="ARBA" id="ARBA00022452"/>
    </source>
</evidence>
<evidence type="ECO:0000256" key="8">
    <source>
        <dbReference type="ARBA" id="ARBA00023136"/>
    </source>
</evidence>
<dbReference type="InterPro" id="IPR013356">
    <property type="entry name" value="T2SS_GspD"/>
</dbReference>
<keyword evidence="9" id="KW-0998">Cell outer membrane</keyword>
<dbReference type="PROSITE" id="PS00875">
    <property type="entry name" value="T2SP_D"/>
    <property type="match status" value="1"/>
</dbReference>
<organism evidence="15 16">
    <name type="scientific">Pseudidiomarina woesei</name>
    <dbReference type="NCBI Taxonomy" id="1381080"/>
    <lineage>
        <taxon>Bacteria</taxon>
        <taxon>Pseudomonadati</taxon>
        <taxon>Pseudomonadota</taxon>
        <taxon>Gammaproteobacteria</taxon>
        <taxon>Alteromonadales</taxon>
        <taxon>Idiomarinaceae</taxon>
        <taxon>Pseudidiomarina</taxon>
    </lineage>
</organism>
<dbReference type="InterPro" id="IPR049371">
    <property type="entry name" value="GspD-like_N0"/>
</dbReference>
<keyword evidence="4" id="KW-1134">Transmembrane beta strand</keyword>
<keyword evidence="16" id="KW-1185">Reference proteome</keyword>
<name>A0A0K6H6Q4_9GAMM</name>
<evidence type="ECO:0000259" key="12">
    <source>
        <dbReference type="Pfam" id="PF00263"/>
    </source>
</evidence>
<dbReference type="Proteomes" id="UP000182598">
    <property type="component" value="Unassembled WGS sequence"/>
</dbReference>
<feature type="domain" description="Type II/III secretion system secretin-like" evidence="12">
    <location>
        <begin position="479"/>
        <end position="639"/>
    </location>
</feature>
<dbReference type="Gene3D" id="3.30.1370.120">
    <property type="match status" value="3"/>
</dbReference>
<dbReference type="GO" id="GO:0009279">
    <property type="term" value="C:cell outer membrane"/>
    <property type="evidence" value="ECO:0007669"/>
    <property type="project" value="UniProtKB-SubCell"/>
</dbReference>
<dbReference type="InterPro" id="IPR004846">
    <property type="entry name" value="T2SS/T3SS_dom"/>
</dbReference>
<evidence type="ECO:0000256" key="10">
    <source>
        <dbReference type="RuleBase" id="RU004004"/>
    </source>
</evidence>
<dbReference type="Pfam" id="PF21305">
    <property type="entry name" value="type_II_gspD_N0"/>
    <property type="match status" value="1"/>
</dbReference>
<keyword evidence="5" id="KW-0812">Transmembrane</keyword>
<feature type="domain" description="NolW-like" evidence="13">
    <location>
        <begin position="147"/>
        <end position="210"/>
    </location>
</feature>
<evidence type="ECO:0000313" key="16">
    <source>
        <dbReference type="Proteomes" id="UP000182598"/>
    </source>
</evidence>
<proteinExistence type="inferred from homology"/>
<dbReference type="Pfam" id="PF00263">
    <property type="entry name" value="Secretin"/>
    <property type="match status" value="1"/>
</dbReference>
<evidence type="ECO:0000256" key="11">
    <source>
        <dbReference type="SAM" id="MobiDB-lite"/>
    </source>
</evidence>
<dbReference type="InterPro" id="IPR038591">
    <property type="entry name" value="NolW-like_sf"/>
</dbReference>
<dbReference type="AlphaFoldDB" id="A0A0K6H6Q4"/>
<reference evidence="16" key="1">
    <citation type="submission" date="2015-08" db="EMBL/GenBank/DDBJ databases">
        <authorList>
            <person name="Varghese N."/>
        </authorList>
    </citation>
    <scope>NUCLEOTIDE SEQUENCE [LARGE SCALE GENOMIC DNA]</scope>
    <source>
        <strain evidence="16">DSM 27808</strain>
    </source>
</reference>